<keyword evidence="3" id="KW-1185">Reference proteome</keyword>
<feature type="region of interest" description="Disordered" evidence="1">
    <location>
        <begin position="78"/>
        <end position="153"/>
    </location>
</feature>
<accession>A0A7J6LUI6</accession>
<sequence length="185" mass="20015">MTGASSASKKIRGVINASAALRQPNSSATKGRLEQPAASEAVSSTAVEPSSVVRGQERSMASSLAATMLQTSPFVDNSVAMPSEEGIPAMPRRQPKEKVKSTPEKHIAPGGYSTPPKIPREVESPPWLPRKRAGSVEWTTDADEDPRDQESFPTYRFYSFDEPPYGSQVTDFISSAFGAPRKLQF</sequence>
<feature type="region of interest" description="Disordered" evidence="1">
    <location>
        <begin position="1"/>
        <end position="58"/>
    </location>
</feature>
<feature type="compositionally biased region" description="Low complexity" evidence="1">
    <location>
        <begin position="36"/>
        <end position="53"/>
    </location>
</feature>
<reference evidence="2 3" key="1">
    <citation type="submission" date="2020-04" db="EMBL/GenBank/DDBJ databases">
        <title>Perkinsus chesapeaki whole genome sequence.</title>
        <authorList>
            <person name="Bogema D.R."/>
        </authorList>
    </citation>
    <scope>NUCLEOTIDE SEQUENCE [LARGE SCALE GENOMIC DNA]</scope>
    <source>
        <strain evidence="2">ATCC PRA-425</strain>
    </source>
</reference>
<dbReference type="EMBL" id="JAAPAO010000331">
    <property type="protein sequence ID" value="KAF4662959.1"/>
    <property type="molecule type" value="Genomic_DNA"/>
</dbReference>
<proteinExistence type="predicted"/>
<name>A0A7J6LUI6_PERCH</name>
<gene>
    <name evidence="2" type="ORF">FOL47_005992</name>
</gene>
<comment type="caution">
    <text evidence="2">The sequence shown here is derived from an EMBL/GenBank/DDBJ whole genome shotgun (WGS) entry which is preliminary data.</text>
</comment>
<feature type="compositionally biased region" description="Basic and acidic residues" evidence="1">
    <location>
        <begin position="94"/>
        <end position="107"/>
    </location>
</feature>
<evidence type="ECO:0000313" key="3">
    <source>
        <dbReference type="Proteomes" id="UP000591131"/>
    </source>
</evidence>
<dbReference type="AlphaFoldDB" id="A0A7J6LUI6"/>
<evidence type="ECO:0000313" key="2">
    <source>
        <dbReference type="EMBL" id="KAF4662959.1"/>
    </source>
</evidence>
<dbReference type="OrthoDB" id="10633524at2759"/>
<protein>
    <submittedName>
        <fullName evidence="2">Uncharacterized protein</fullName>
    </submittedName>
</protein>
<organism evidence="2 3">
    <name type="scientific">Perkinsus chesapeaki</name>
    <name type="common">Clam parasite</name>
    <name type="synonym">Perkinsus andrewsi</name>
    <dbReference type="NCBI Taxonomy" id="330153"/>
    <lineage>
        <taxon>Eukaryota</taxon>
        <taxon>Sar</taxon>
        <taxon>Alveolata</taxon>
        <taxon>Perkinsozoa</taxon>
        <taxon>Perkinsea</taxon>
        <taxon>Perkinsida</taxon>
        <taxon>Perkinsidae</taxon>
        <taxon>Perkinsus</taxon>
    </lineage>
</organism>
<evidence type="ECO:0000256" key="1">
    <source>
        <dbReference type="SAM" id="MobiDB-lite"/>
    </source>
</evidence>
<dbReference type="Proteomes" id="UP000591131">
    <property type="component" value="Unassembled WGS sequence"/>
</dbReference>